<comment type="caution">
    <text evidence="1">The sequence shown here is derived from an EMBL/GenBank/DDBJ whole genome shotgun (WGS) entry which is preliminary data.</text>
</comment>
<dbReference type="EMBL" id="ASHM01088051">
    <property type="protein sequence ID" value="PNX62576.1"/>
    <property type="molecule type" value="Genomic_DNA"/>
</dbReference>
<sequence>MLCKSVDELLLQRGRDEVKVDDLKAIADKAAIVVAVLQTIQQPSLIPLSGTDYMDQMTA</sequence>
<name>A0A2K3K8H4_TRIPR</name>
<dbReference type="Proteomes" id="UP000236291">
    <property type="component" value="Unassembled WGS sequence"/>
</dbReference>
<accession>A0A2K3K8H4</accession>
<feature type="non-terminal residue" evidence="1">
    <location>
        <position position="59"/>
    </location>
</feature>
<reference evidence="1 2" key="2">
    <citation type="journal article" date="2017" name="Front. Plant Sci.">
        <title>Gene Classification and Mining of Molecular Markers Useful in Red Clover (Trifolium pratense) Breeding.</title>
        <authorList>
            <person name="Istvanek J."/>
            <person name="Dluhosova J."/>
            <person name="Dluhos P."/>
            <person name="Patkova L."/>
            <person name="Nedelnik J."/>
            <person name="Repkova J."/>
        </authorList>
    </citation>
    <scope>NUCLEOTIDE SEQUENCE [LARGE SCALE GENOMIC DNA]</scope>
    <source>
        <strain evidence="2">cv. Tatra</strain>
        <tissue evidence="1">Young leaves</tissue>
    </source>
</reference>
<organism evidence="1 2">
    <name type="scientific">Trifolium pratense</name>
    <name type="common">Red clover</name>
    <dbReference type="NCBI Taxonomy" id="57577"/>
    <lineage>
        <taxon>Eukaryota</taxon>
        <taxon>Viridiplantae</taxon>
        <taxon>Streptophyta</taxon>
        <taxon>Embryophyta</taxon>
        <taxon>Tracheophyta</taxon>
        <taxon>Spermatophyta</taxon>
        <taxon>Magnoliopsida</taxon>
        <taxon>eudicotyledons</taxon>
        <taxon>Gunneridae</taxon>
        <taxon>Pentapetalae</taxon>
        <taxon>rosids</taxon>
        <taxon>fabids</taxon>
        <taxon>Fabales</taxon>
        <taxon>Fabaceae</taxon>
        <taxon>Papilionoideae</taxon>
        <taxon>50 kb inversion clade</taxon>
        <taxon>NPAAA clade</taxon>
        <taxon>Hologalegina</taxon>
        <taxon>IRL clade</taxon>
        <taxon>Trifolieae</taxon>
        <taxon>Trifolium</taxon>
    </lineage>
</organism>
<proteinExistence type="predicted"/>
<dbReference type="AlphaFoldDB" id="A0A2K3K8H4"/>
<reference evidence="1 2" key="1">
    <citation type="journal article" date="2014" name="Am. J. Bot.">
        <title>Genome assembly and annotation for red clover (Trifolium pratense; Fabaceae).</title>
        <authorList>
            <person name="Istvanek J."/>
            <person name="Jaros M."/>
            <person name="Krenek A."/>
            <person name="Repkova J."/>
        </authorList>
    </citation>
    <scope>NUCLEOTIDE SEQUENCE [LARGE SCALE GENOMIC DNA]</scope>
    <source>
        <strain evidence="2">cv. Tatra</strain>
        <tissue evidence="1">Young leaves</tissue>
    </source>
</reference>
<protein>
    <submittedName>
        <fullName evidence="1">Uncharacterized protein</fullName>
    </submittedName>
</protein>
<gene>
    <name evidence="1" type="ORF">L195_g053056</name>
</gene>
<evidence type="ECO:0000313" key="2">
    <source>
        <dbReference type="Proteomes" id="UP000236291"/>
    </source>
</evidence>
<evidence type="ECO:0000313" key="1">
    <source>
        <dbReference type="EMBL" id="PNX62576.1"/>
    </source>
</evidence>